<organism evidence="1 2">
    <name type="scientific">Dibothriocephalus latus</name>
    <name type="common">Fish tapeworm</name>
    <name type="synonym">Diphyllobothrium latum</name>
    <dbReference type="NCBI Taxonomy" id="60516"/>
    <lineage>
        <taxon>Eukaryota</taxon>
        <taxon>Metazoa</taxon>
        <taxon>Spiralia</taxon>
        <taxon>Lophotrochozoa</taxon>
        <taxon>Platyhelminthes</taxon>
        <taxon>Cestoda</taxon>
        <taxon>Eucestoda</taxon>
        <taxon>Diphyllobothriidea</taxon>
        <taxon>Diphyllobothriidae</taxon>
        <taxon>Dibothriocephalus</taxon>
    </lineage>
</organism>
<dbReference type="InterPro" id="IPR011993">
    <property type="entry name" value="PH-like_dom_sf"/>
</dbReference>
<name>A0A3P7MRF1_DIBLA</name>
<reference evidence="1 2" key="1">
    <citation type="submission" date="2018-11" db="EMBL/GenBank/DDBJ databases">
        <authorList>
            <consortium name="Pathogen Informatics"/>
        </authorList>
    </citation>
    <scope>NUCLEOTIDE SEQUENCE [LARGE SCALE GENOMIC DNA]</scope>
</reference>
<dbReference type="Gene3D" id="2.30.29.30">
    <property type="entry name" value="Pleckstrin-homology domain (PH domain)/Phosphotyrosine-binding domain (PTB)"/>
    <property type="match status" value="1"/>
</dbReference>
<keyword evidence="2" id="KW-1185">Reference proteome</keyword>
<protein>
    <submittedName>
        <fullName evidence="1">Uncharacterized protein</fullName>
    </submittedName>
</protein>
<dbReference type="OrthoDB" id="660555at2759"/>
<dbReference type="AlphaFoldDB" id="A0A3P7MRF1"/>
<evidence type="ECO:0000313" key="2">
    <source>
        <dbReference type="Proteomes" id="UP000281553"/>
    </source>
</evidence>
<dbReference type="Proteomes" id="UP000281553">
    <property type="component" value="Unassembled WGS sequence"/>
</dbReference>
<sequence length="147" mass="17034">MRFLGDKSKKKELSPREAYYPHWFLCNPADVEGKCGNTLETVLRSALEIAASDDLRFALWDQTPGRDVFYIVDPQTVSTRSAWVVHLRDIQRMQQQLLMALEDPTRFASTSGTSEHWDWELSGIYDHACRVDFPENSSSSRLRFYNI</sequence>
<gene>
    <name evidence="1" type="ORF">DILT_LOCUS15346</name>
</gene>
<dbReference type="EMBL" id="UYRU01078607">
    <property type="protein sequence ID" value="VDN29320.1"/>
    <property type="molecule type" value="Genomic_DNA"/>
</dbReference>
<accession>A0A3P7MRF1</accession>
<evidence type="ECO:0000313" key="1">
    <source>
        <dbReference type="EMBL" id="VDN29320.1"/>
    </source>
</evidence>
<proteinExistence type="predicted"/>